<sequence>MKKLFLAVFLISFFKLGYAQVRPTLSKDQMGDYKTNTQRNNGALDDDDPDYRGSRKSTSNKNIKNKDAKIEDYLIISHKNDTTIVDTTLTIHKEYKFNYLRKDTYRLMPFSNVGQSYNTLIYDFNTSQLMPLFAARARHFNYMEVEDINYYHVPTPLTELYYKTAFEQGQQVDAFFTVNTSKQLNMSIAYKGVRSLGKYQNILTSTGNFRGTVSYKTKNKKYVAHAHVAMQDLLNNENGGIADSNIPYFESGNPEFKDRAVLEVNFEDAENILKGKRFYLDHSFKLIQPKDSISQNQLALGHVIAFEDKYYEYNQDRQNDYFGEAFQNTNLRDRVTLENFYNKLYLNYKNEYIGDVTFNVAHNNYNYGYDKVTYINNEYITNRLKGDVVSVGGTYRKNIGSFNLEGDFGLNVSGDFEGNYIKGKATYKVTDGIAVSAMVNHNSKAPNYNYQLYQSVYKNYNWQSSFNNTETQQLTFALNANKLANISVDLITISDYLYFKKQTSTTFIKPYQSNASINYLKVNLEKQFNVGKFSLMNTVTYQNVKNGDNIFNVPEVVTRNTLYYSNYFFKKALFLQSGVTLNYFTSYNMNAYDPLMAEFYVQNDRAYGGFPRLDFFINAKVQQARLFLKAEHFNSAWTGYDFYSAPNHPYRDFTVRFGIVWNFFL</sequence>
<evidence type="ECO:0000313" key="3">
    <source>
        <dbReference type="EMBL" id="KFB00513.1"/>
    </source>
</evidence>
<dbReference type="Proteomes" id="UP000028521">
    <property type="component" value="Unassembled WGS sequence"/>
</dbReference>
<proteinExistence type="predicted"/>
<dbReference type="InterPro" id="IPR025631">
    <property type="entry name" value="Porin_10"/>
</dbReference>
<comment type="caution">
    <text evidence="3">The sequence shown here is derived from an EMBL/GenBank/DDBJ whole genome shotgun (WGS) entry which is preliminary data.</text>
</comment>
<dbReference type="EMBL" id="JPFK01000007">
    <property type="protein sequence ID" value="KFB00513.1"/>
    <property type="molecule type" value="Genomic_DNA"/>
</dbReference>
<feature type="chain" id="PRO_5001782757" description="Porin" evidence="2">
    <location>
        <begin position="20"/>
        <end position="665"/>
    </location>
</feature>
<evidence type="ECO:0000256" key="2">
    <source>
        <dbReference type="SAM" id="SignalP"/>
    </source>
</evidence>
<feature type="region of interest" description="Disordered" evidence="1">
    <location>
        <begin position="28"/>
        <end position="62"/>
    </location>
</feature>
<evidence type="ECO:0008006" key="5">
    <source>
        <dbReference type="Google" id="ProtNLM"/>
    </source>
</evidence>
<keyword evidence="2" id="KW-0732">Signal</keyword>
<accession>A0A084TIH7</accession>
<protein>
    <recommendedName>
        <fullName evidence="5">Porin</fullName>
    </recommendedName>
</protein>
<dbReference type="eggNOG" id="COG4206">
    <property type="taxonomic scope" value="Bacteria"/>
</dbReference>
<dbReference type="AlphaFoldDB" id="A0A084TIH7"/>
<dbReference type="Pfam" id="PF14121">
    <property type="entry name" value="Porin_10"/>
    <property type="match status" value="1"/>
</dbReference>
<reference evidence="4" key="2">
    <citation type="submission" date="2014-07" db="EMBL/GenBank/DDBJ databases">
        <title>Genome sequence of Mangrovimonas yunxiaonensis.</title>
        <authorList>
            <person name="Li Y."/>
            <person name="Zheng T."/>
        </authorList>
    </citation>
    <scope>NUCLEOTIDE SEQUENCE [LARGE SCALE GENOMIC DNA]</scope>
    <source>
        <strain evidence="4">LY01</strain>
    </source>
</reference>
<keyword evidence="4" id="KW-1185">Reference proteome</keyword>
<reference evidence="3 4" key="1">
    <citation type="journal article" date="2014" name="Genome Announc.">
        <title>Draft Genome Sequence of the Algicidal Bacterium Mangrovimonas yunxiaonensis Strain LY01.</title>
        <authorList>
            <person name="Li Y."/>
            <person name="Zhu H."/>
            <person name="Li C."/>
            <person name="Zhang H."/>
            <person name="Chen Z."/>
            <person name="Zheng W."/>
            <person name="Xu H."/>
            <person name="Zheng T."/>
        </authorList>
    </citation>
    <scope>NUCLEOTIDE SEQUENCE [LARGE SCALE GENOMIC DNA]</scope>
    <source>
        <strain evidence="3 4">LY01</strain>
    </source>
</reference>
<evidence type="ECO:0000313" key="4">
    <source>
        <dbReference type="Proteomes" id="UP000028521"/>
    </source>
</evidence>
<gene>
    <name evidence="3" type="ORF">IA57_08510</name>
</gene>
<feature type="signal peptide" evidence="2">
    <location>
        <begin position="1"/>
        <end position="19"/>
    </location>
</feature>
<dbReference type="STRING" id="1197477.IA57_08510"/>
<name>A0A084TIH7_9FLAO</name>
<evidence type="ECO:0000256" key="1">
    <source>
        <dbReference type="SAM" id="MobiDB-lite"/>
    </source>
</evidence>
<dbReference type="RefSeq" id="WP_036121882.1">
    <property type="nucleotide sequence ID" value="NZ_BMET01000001.1"/>
</dbReference>
<dbReference type="OrthoDB" id="9812454at2"/>
<organism evidence="3 4">
    <name type="scientific">Mangrovimonas yunxiaonensis</name>
    <dbReference type="NCBI Taxonomy" id="1197477"/>
    <lineage>
        <taxon>Bacteria</taxon>
        <taxon>Pseudomonadati</taxon>
        <taxon>Bacteroidota</taxon>
        <taxon>Flavobacteriia</taxon>
        <taxon>Flavobacteriales</taxon>
        <taxon>Flavobacteriaceae</taxon>
        <taxon>Mangrovimonas</taxon>
    </lineage>
</organism>